<comment type="caution">
    <text evidence="1">The sequence shown here is derived from an EMBL/GenBank/DDBJ whole genome shotgun (WGS) entry which is preliminary data.</text>
</comment>
<name>A0AAE3NMK9_RALSL</name>
<evidence type="ECO:0000313" key="2">
    <source>
        <dbReference type="Proteomes" id="UP001143674"/>
    </source>
</evidence>
<gene>
    <name evidence="1" type="ORF">LBW55_25745</name>
</gene>
<sequence length="130" mass="15009">MRLFSHPDLRDDLLVDEGCAERLLKAASGAVFSRQAFDVHSREVKRQQWLTRPWRRDATGRAYLRADGYYVLSYIYEGAWRYEIRKINRSPREFCLVSDGYRSGMAARLAAFDAITELMRADAAKLSKVA</sequence>
<dbReference type="RefSeq" id="WP_230851248.1">
    <property type="nucleotide sequence ID" value="NZ_CDQJ01000001.1"/>
</dbReference>
<organism evidence="1 2">
    <name type="scientific">Ralstonia solanacearum</name>
    <name type="common">Pseudomonas solanacearum</name>
    <dbReference type="NCBI Taxonomy" id="305"/>
    <lineage>
        <taxon>Bacteria</taxon>
        <taxon>Pseudomonadati</taxon>
        <taxon>Pseudomonadota</taxon>
        <taxon>Betaproteobacteria</taxon>
        <taxon>Burkholderiales</taxon>
        <taxon>Burkholderiaceae</taxon>
        <taxon>Ralstonia</taxon>
        <taxon>Ralstonia solanacearum species complex</taxon>
    </lineage>
</organism>
<reference evidence="1" key="1">
    <citation type="submission" date="2021-09" db="EMBL/GenBank/DDBJ databases">
        <title>Genomic analysis of Ralstonia spp.</title>
        <authorList>
            <person name="Aburjaile F."/>
            <person name="Ariute J.C."/>
            <person name="Pais A.K.L."/>
            <person name="Albuquerque G.M.R."/>
            <person name="Silva A.M.F."/>
            <person name="Brenig B."/>
            <person name="Azevedo V."/>
            <person name="Matiuzzi M."/>
            <person name="Ramos R."/>
            <person name="Goes-Neto A."/>
            <person name="Soares S."/>
            <person name="Iseppon A.M.B."/>
            <person name="Souza E."/>
            <person name="Gama M."/>
        </authorList>
    </citation>
    <scope>NUCLEOTIDE SEQUENCE</scope>
    <source>
        <strain evidence="1">B4</strain>
    </source>
</reference>
<dbReference type="EMBL" id="JAIVEX010000026">
    <property type="protein sequence ID" value="MDB0525023.1"/>
    <property type="molecule type" value="Genomic_DNA"/>
</dbReference>
<dbReference type="AlphaFoldDB" id="A0AAE3NMK9"/>
<evidence type="ECO:0000313" key="1">
    <source>
        <dbReference type="EMBL" id="MDB0525023.1"/>
    </source>
</evidence>
<proteinExistence type="predicted"/>
<dbReference type="Proteomes" id="UP001143674">
    <property type="component" value="Unassembled WGS sequence"/>
</dbReference>
<protein>
    <submittedName>
        <fullName evidence="1">Uncharacterized protein</fullName>
    </submittedName>
</protein>
<accession>A0AAE3NMK9</accession>